<evidence type="ECO:0000313" key="2">
    <source>
        <dbReference type="EMBL" id="CYV39234.1"/>
    </source>
</evidence>
<gene>
    <name evidence="2" type="ORF">ERS132370_00096</name>
</gene>
<organism evidence="2 3">
    <name type="scientific">Streptococcus suis</name>
    <dbReference type="NCBI Taxonomy" id="1307"/>
    <lineage>
        <taxon>Bacteria</taxon>
        <taxon>Bacillati</taxon>
        <taxon>Bacillota</taxon>
        <taxon>Bacilli</taxon>
        <taxon>Lactobacillales</taxon>
        <taxon>Streptococcaceae</taxon>
        <taxon>Streptococcus</taxon>
    </lineage>
</organism>
<dbReference type="InterPro" id="IPR023385">
    <property type="entry name" value="YopX-like_C"/>
</dbReference>
<dbReference type="Proteomes" id="UP000072933">
    <property type="component" value="Unassembled WGS sequence"/>
</dbReference>
<sequence length="129" mass="14838">MIPRCRAWHKAMQRMSEVLAISYERQKVKIKHQRGTTHMTVPLDDVILMQSTGKMDSTGQVEVYAGDILYYPDQDEDNFGIIKFDEDTLAFVLDNGYERFVYGDYGMGKVIGNIYQNKDLVDYILGGKN</sequence>
<proteinExistence type="predicted"/>
<feature type="domain" description="YopX protein" evidence="1">
    <location>
        <begin position="6"/>
        <end position="120"/>
    </location>
</feature>
<evidence type="ECO:0000313" key="3">
    <source>
        <dbReference type="Proteomes" id="UP000072933"/>
    </source>
</evidence>
<dbReference type="SUPFAM" id="SSF159006">
    <property type="entry name" value="YopX-like"/>
    <property type="match status" value="1"/>
</dbReference>
<name>A0A0Z8KV12_STRSU</name>
<dbReference type="EMBL" id="FIID01000001">
    <property type="protein sequence ID" value="CYV39234.1"/>
    <property type="molecule type" value="Genomic_DNA"/>
</dbReference>
<dbReference type="Gene3D" id="2.30.30.290">
    <property type="entry name" value="YopX-like domains"/>
    <property type="match status" value="1"/>
</dbReference>
<dbReference type="AlphaFoldDB" id="A0A0Z8KV12"/>
<dbReference type="Pfam" id="PF09643">
    <property type="entry name" value="YopX"/>
    <property type="match status" value="1"/>
</dbReference>
<dbReference type="InterPro" id="IPR019096">
    <property type="entry name" value="YopX_protein"/>
</dbReference>
<accession>A0A0Z8KV12</accession>
<protein>
    <submittedName>
        <fullName evidence="2">Phage protein</fullName>
    </submittedName>
</protein>
<evidence type="ECO:0000259" key="1">
    <source>
        <dbReference type="Pfam" id="PF09643"/>
    </source>
</evidence>
<reference evidence="2 3" key="1">
    <citation type="submission" date="2016-02" db="EMBL/GenBank/DDBJ databases">
        <authorList>
            <consortium name="Pathogen Informatics"/>
        </authorList>
    </citation>
    <scope>NUCLEOTIDE SEQUENCE [LARGE SCALE GENOMIC DNA]</scope>
    <source>
        <strain evidence="2 3">LSS8</strain>
    </source>
</reference>
<dbReference type="RefSeq" id="WP_052501984.1">
    <property type="nucleotide sequence ID" value="NZ_CEJO01000026.1"/>
</dbReference>